<reference evidence="1" key="2">
    <citation type="journal article" date="2015" name="Fish Shellfish Immunol.">
        <title>Early steps in the European eel (Anguilla anguilla)-Vibrio vulnificus interaction in the gills: Role of the RtxA13 toxin.</title>
        <authorList>
            <person name="Callol A."/>
            <person name="Pajuelo D."/>
            <person name="Ebbesson L."/>
            <person name="Teles M."/>
            <person name="MacKenzie S."/>
            <person name="Amaro C."/>
        </authorList>
    </citation>
    <scope>NUCLEOTIDE SEQUENCE</scope>
</reference>
<name>A0A0E9VAM8_ANGAN</name>
<protein>
    <submittedName>
        <fullName evidence="1">Uncharacterized protein</fullName>
    </submittedName>
</protein>
<accession>A0A0E9VAM8</accession>
<reference evidence="1" key="1">
    <citation type="submission" date="2014-11" db="EMBL/GenBank/DDBJ databases">
        <authorList>
            <person name="Amaro Gonzalez C."/>
        </authorList>
    </citation>
    <scope>NUCLEOTIDE SEQUENCE</scope>
</reference>
<proteinExistence type="predicted"/>
<dbReference type="EMBL" id="GBXM01033408">
    <property type="protein sequence ID" value="JAH75169.1"/>
    <property type="molecule type" value="Transcribed_RNA"/>
</dbReference>
<organism evidence="1">
    <name type="scientific">Anguilla anguilla</name>
    <name type="common">European freshwater eel</name>
    <name type="synonym">Muraena anguilla</name>
    <dbReference type="NCBI Taxonomy" id="7936"/>
    <lineage>
        <taxon>Eukaryota</taxon>
        <taxon>Metazoa</taxon>
        <taxon>Chordata</taxon>
        <taxon>Craniata</taxon>
        <taxon>Vertebrata</taxon>
        <taxon>Euteleostomi</taxon>
        <taxon>Actinopterygii</taxon>
        <taxon>Neopterygii</taxon>
        <taxon>Teleostei</taxon>
        <taxon>Anguilliformes</taxon>
        <taxon>Anguillidae</taxon>
        <taxon>Anguilla</taxon>
    </lineage>
</organism>
<evidence type="ECO:0000313" key="1">
    <source>
        <dbReference type="EMBL" id="JAH75169.1"/>
    </source>
</evidence>
<sequence>MYVLIRSMLGKIVYKCR</sequence>
<dbReference type="AlphaFoldDB" id="A0A0E9VAM8"/>